<dbReference type="GO" id="GO:0008902">
    <property type="term" value="F:hydroxymethylpyrimidine kinase activity"/>
    <property type="evidence" value="ECO:0007669"/>
    <property type="project" value="TreeGrafter"/>
</dbReference>
<dbReference type="Gene3D" id="1.20.910.10">
    <property type="entry name" value="Heme oxygenase-like"/>
    <property type="match status" value="1"/>
</dbReference>
<accession>A0AA39GJC3</accession>
<dbReference type="PANTHER" id="PTHR20858">
    <property type="entry name" value="PHOSPHOMETHYLPYRIMIDINE KINASE"/>
    <property type="match status" value="1"/>
</dbReference>
<dbReference type="AlphaFoldDB" id="A0AA39GJC3"/>
<dbReference type="EMBL" id="JAPDFR010000003">
    <property type="protein sequence ID" value="KAK0388435.1"/>
    <property type="molecule type" value="Genomic_DNA"/>
</dbReference>
<dbReference type="InterPro" id="IPR016084">
    <property type="entry name" value="Haem_Oase-like_multi-hlx"/>
</dbReference>
<dbReference type="InterPro" id="IPR004399">
    <property type="entry name" value="HMP/HMP-P_kinase_dom"/>
</dbReference>
<dbReference type="NCBIfam" id="TIGR04306">
    <property type="entry name" value="salvage_TenA"/>
    <property type="match status" value="1"/>
</dbReference>
<evidence type="ECO:0000313" key="4">
    <source>
        <dbReference type="Proteomes" id="UP001175261"/>
    </source>
</evidence>
<keyword evidence="4" id="KW-1185">Reference proteome</keyword>
<feature type="domain" description="Pyridoxamine kinase/Phosphomethylpyrimidine kinase" evidence="2">
    <location>
        <begin position="13"/>
        <end position="279"/>
    </location>
</feature>
<dbReference type="InterPro" id="IPR029056">
    <property type="entry name" value="Ribokinase-like"/>
</dbReference>
<dbReference type="FunFam" id="1.20.910.10:FF:000003">
    <property type="entry name" value="Hydroxymethylpyrimidine/phosphomethylpyrimidine kinase THI20"/>
    <property type="match status" value="1"/>
</dbReference>
<name>A0AA39GJC3_SARSR</name>
<feature type="domain" description="Thiaminase-2/PQQC" evidence="1">
    <location>
        <begin position="302"/>
        <end position="507"/>
    </location>
</feature>
<gene>
    <name evidence="3" type="ORF">NLU13_4679</name>
</gene>
<protein>
    <submittedName>
        <fullName evidence="3">Uncharacterized protein</fullName>
    </submittedName>
</protein>
<dbReference type="FunFam" id="3.40.1190.20:FF:000034">
    <property type="entry name" value="Putative hydroxymethylpyrimidine/ phosphomethylpyrimidine kinase 2"/>
    <property type="match status" value="1"/>
</dbReference>
<organism evidence="3 4">
    <name type="scientific">Sarocladium strictum</name>
    <name type="common">Black bundle disease fungus</name>
    <name type="synonym">Acremonium strictum</name>
    <dbReference type="NCBI Taxonomy" id="5046"/>
    <lineage>
        <taxon>Eukaryota</taxon>
        <taxon>Fungi</taxon>
        <taxon>Dikarya</taxon>
        <taxon>Ascomycota</taxon>
        <taxon>Pezizomycotina</taxon>
        <taxon>Sordariomycetes</taxon>
        <taxon>Hypocreomycetidae</taxon>
        <taxon>Hypocreales</taxon>
        <taxon>Sarocladiaceae</taxon>
        <taxon>Sarocladium</taxon>
    </lineage>
</organism>
<reference evidence="3" key="1">
    <citation type="submission" date="2022-10" db="EMBL/GenBank/DDBJ databases">
        <title>Determination and structural analysis of whole genome sequence of Sarocladium strictum F4-1.</title>
        <authorList>
            <person name="Hu L."/>
            <person name="Jiang Y."/>
        </authorList>
    </citation>
    <scope>NUCLEOTIDE SEQUENCE</scope>
    <source>
        <strain evidence="3">F4-1</strain>
    </source>
</reference>
<dbReference type="GO" id="GO:0009228">
    <property type="term" value="P:thiamine biosynthetic process"/>
    <property type="evidence" value="ECO:0007669"/>
    <property type="project" value="InterPro"/>
</dbReference>
<dbReference type="CDD" id="cd01169">
    <property type="entry name" value="HMPP_kinase"/>
    <property type="match status" value="1"/>
</dbReference>
<evidence type="ECO:0000259" key="2">
    <source>
        <dbReference type="Pfam" id="PF08543"/>
    </source>
</evidence>
<evidence type="ECO:0000313" key="3">
    <source>
        <dbReference type="EMBL" id="KAK0388435.1"/>
    </source>
</evidence>
<dbReference type="CDD" id="cd19367">
    <property type="entry name" value="TenA_C_ScTHI20-like"/>
    <property type="match status" value="1"/>
</dbReference>
<dbReference type="InterPro" id="IPR027574">
    <property type="entry name" value="Thiaminase_II"/>
</dbReference>
<dbReference type="GO" id="GO:0008972">
    <property type="term" value="F:phosphomethylpyrimidine kinase activity"/>
    <property type="evidence" value="ECO:0007669"/>
    <property type="project" value="InterPro"/>
</dbReference>
<dbReference type="GO" id="GO:0005829">
    <property type="term" value="C:cytosol"/>
    <property type="evidence" value="ECO:0007669"/>
    <property type="project" value="TreeGrafter"/>
</dbReference>
<sequence>MTPPRVLVIAGSDSSGGAGLEADQKVIAAHGCYALTATTALTAQNTLGVRNVHVVPAEFVGEQIDACVEDVGVDVVKTGMLASAETINVIAKRITKHNLSTLVLDPVMISTSGSELLPSSAVSQLSTHLLPLTTLLTPNIPEANLILRQNSLDAVNVQTPADLETMARRIRTLGPKWVLVKGGHVPFKDDLTVAGEHDSEKKVVVDVLAGEDGEEAVWIKSAWQNSTSTHGTGCSLASSIASGLAKGLDVPSAVRSACRYVEVGIQTAPKLGGGNGPLNHFHSTYSLPFSPGYFVEYLLNRPDVKPVWEKFVYHPFVMAMGNGTLPIESFKGYIVQDYLYLIHFARATALGAYKANNMGDIGRASQIVAHIMTETKLHINYCESFGITPAEIEVTEEQQACTAYTRYVLDIGQSQDWLALQMSMAPCLLGYGAVAKMLHSHERTDKTDANTYWPWITNYVADDYVEAVRLGSELLEKHVVLQSPSRIEELVKIFIHGTKMEIGFWEMFPAA</sequence>
<dbReference type="Proteomes" id="UP001175261">
    <property type="component" value="Unassembled WGS sequence"/>
</dbReference>
<evidence type="ECO:0000259" key="1">
    <source>
        <dbReference type="Pfam" id="PF03070"/>
    </source>
</evidence>
<dbReference type="PANTHER" id="PTHR20858:SF17">
    <property type="entry name" value="HYDROXYMETHYLPYRIMIDINE_PHOSPHOMETHYLPYRIMIDINE KINASE THI20-RELATED"/>
    <property type="match status" value="1"/>
</dbReference>
<dbReference type="Gene3D" id="3.40.1190.20">
    <property type="match status" value="1"/>
</dbReference>
<proteinExistence type="predicted"/>
<dbReference type="NCBIfam" id="TIGR00097">
    <property type="entry name" value="HMP-P_kinase"/>
    <property type="match status" value="1"/>
</dbReference>
<dbReference type="Pfam" id="PF08543">
    <property type="entry name" value="Phos_pyr_kin"/>
    <property type="match status" value="1"/>
</dbReference>
<comment type="caution">
    <text evidence="3">The sequence shown here is derived from an EMBL/GenBank/DDBJ whole genome shotgun (WGS) entry which is preliminary data.</text>
</comment>
<dbReference type="SUPFAM" id="SSF48613">
    <property type="entry name" value="Heme oxygenase-like"/>
    <property type="match status" value="1"/>
</dbReference>
<dbReference type="Pfam" id="PF03070">
    <property type="entry name" value="TENA_THI-4"/>
    <property type="match status" value="1"/>
</dbReference>
<dbReference type="GO" id="GO:0050334">
    <property type="term" value="F:thiaminase activity"/>
    <property type="evidence" value="ECO:0007669"/>
    <property type="project" value="InterPro"/>
</dbReference>
<dbReference type="InterPro" id="IPR013749">
    <property type="entry name" value="PM/HMP-P_kinase-1"/>
</dbReference>
<dbReference type="SUPFAM" id="SSF53613">
    <property type="entry name" value="Ribokinase-like"/>
    <property type="match status" value="1"/>
</dbReference>
<dbReference type="InterPro" id="IPR004305">
    <property type="entry name" value="Thiaminase-2/PQQC"/>
</dbReference>